<comment type="caution">
    <text evidence="1">The sequence shown here is derived from an EMBL/GenBank/DDBJ whole genome shotgun (WGS) entry which is preliminary data.</text>
</comment>
<keyword evidence="2" id="KW-1185">Reference proteome</keyword>
<dbReference type="OrthoDB" id="1149625at2759"/>
<dbReference type="EMBL" id="AUSU01006657">
    <property type="protein sequence ID" value="EPS61692.1"/>
    <property type="molecule type" value="Genomic_DNA"/>
</dbReference>
<evidence type="ECO:0000313" key="2">
    <source>
        <dbReference type="Proteomes" id="UP000015453"/>
    </source>
</evidence>
<organism evidence="1 2">
    <name type="scientific">Genlisea aurea</name>
    <dbReference type="NCBI Taxonomy" id="192259"/>
    <lineage>
        <taxon>Eukaryota</taxon>
        <taxon>Viridiplantae</taxon>
        <taxon>Streptophyta</taxon>
        <taxon>Embryophyta</taxon>
        <taxon>Tracheophyta</taxon>
        <taxon>Spermatophyta</taxon>
        <taxon>Magnoliopsida</taxon>
        <taxon>eudicotyledons</taxon>
        <taxon>Gunneridae</taxon>
        <taxon>Pentapetalae</taxon>
        <taxon>asterids</taxon>
        <taxon>lamiids</taxon>
        <taxon>Lamiales</taxon>
        <taxon>Lentibulariaceae</taxon>
        <taxon>Genlisea</taxon>
    </lineage>
</organism>
<gene>
    <name evidence="1" type="ORF">M569_13108</name>
</gene>
<dbReference type="Proteomes" id="UP000015453">
    <property type="component" value="Unassembled WGS sequence"/>
</dbReference>
<sequence>MDCDVPVDDLITILQPDNFTIPKPPDYINVDSGDSYLCIVVDVETMIPWDEYEHPFFNLDDIEVFSTSRTYWEPCHRSLSHEKISGMLLEAGVPVHKQYGMPEQVAAFVDEVITKHGSAEKIIPILVQVDIVACFCVEIPPHLIH</sequence>
<evidence type="ECO:0000313" key="1">
    <source>
        <dbReference type="EMBL" id="EPS61692.1"/>
    </source>
</evidence>
<reference evidence="1 2" key="1">
    <citation type="journal article" date="2013" name="BMC Genomics">
        <title>The miniature genome of a carnivorous plant Genlisea aurea contains a low number of genes and short non-coding sequences.</title>
        <authorList>
            <person name="Leushkin E.V."/>
            <person name="Sutormin R.A."/>
            <person name="Nabieva E.R."/>
            <person name="Penin A.A."/>
            <person name="Kondrashov A.S."/>
            <person name="Logacheva M.D."/>
        </authorList>
    </citation>
    <scope>NUCLEOTIDE SEQUENCE [LARGE SCALE GENOMIC DNA]</scope>
</reference>
<dbReference type="AlphaFoldDB" id="S8DPH6"/>
<protein>
    <submittedName>
        <fullName evidence="1">Uncharacterized protein</fullName>
    </submittedName>
</protein>
<accession>S8DPH6</accession>
<name>S8DPH6_9LAMI</name>
<proteinExistence type="predicted"/>